<dbReference type="Proteomes" id="UP001239111">
    <property type="component" value="Chromosome 2"/>
</dbReference>
<evidence type="ECO:0000313" key="2">
    <source>
        <dbReference type="Proteomes" id="UP001239111"/>
    </source>
</evidence>
<protein>
    <submittedName>
        <fullName evidence="1">Uncharacterized protein</fullName>
    </submittedName>
</protein>
<proteinExistence type="predicted"/>
<evidence type="ECO:0000313" key="1">
    <source>
        <dbReference type="EMBL" id="KAJ8678272.1"/>
    </source>
</evidence>
<organism evidence="1 2">
    <name type="scientific">Eretmocerus hayati</name>
    <dbReference type="NCBI Taxonomy" id="131215"/>
    <lineage>
        <taxon>Eukaryota</taxon>
        <taxon>Metazoa</taxon>
        <taxon>Ecdysozoa</taxon>
        <taxon>Arthropoda</taxon>
        <taxon>Hexapoda</taxon>
        <taxon>Insecta</taxon>
        <taxon>Pterygota</taxon>
        <taxon>Neoptera</taxon>
        <taxon>Endopterygota</taxon>
        <taxon>Hymenoptera</taxon>
        <taxon>Apocrita</taxon>
        <taxon>Proctotrupomorpha</taxon>
        <taxon>Chalcidoidea</taxon>
        <taxon>Aphelinidae</taxon>
        <taxon>Aphelininae</taxon>
        <taxon>Eretmocerus</taxon>
    </lineage>
</organism>
<comment type="caution">
    <text evidence="1">The sequence shown here is derived from an EMBL/GenBank/DDBJ whole genome shotgun (WGS) entry which is preliminary data.</text>
</comment>
<sequence length="174" mass="19491">MSIIEDEVKSLNARNDTVTVALNQFKSDILSLQDSVGAIKNKVPTLDTEEICAEVNDRARRRNNIIIYNVKEPQNEDCFNCVSEVLSKINELKNLVFSCKRIGVATADKPRPILATSNNFSDALCVLENRNKVGKSINIESCERHAGAYIAVHRVLFPLPPCNNRNVVVLYYVL</sequence>
<keyword evidence="2" id="KW-1185">Reference proteome</keyword>
<reference evidence="1" key="1">
    <citation type="submission" date="2023-04" db="EMBL/GenBank/DDBJ databases">
        <title>A chromosome-level genome assembly of the parasitoid wasp Eretmocerus hayati.</title>
        <authorList>
            <person name="Zhong Y."/>
            <person name="Liu S."/>
            <person name="Liu Y."/>
        </authorList>
    </citation>
    <scope>NUCLEOTIDE SEQUENCE</scope>
    <source>
        <strain evidence="1">ZJU_SS_LIU_2023</strain>
    </source>
</reference>
<gene>
    <name evidence="1" type="ORF">QAD02_014059</name>
</gene>
<accession>A0ACC2P4I1</accession>
<dbReference type="EMBL" id="CM056742">
    <property type="protein sequence ID" value="KAJ8678272.1"/>
    <property type="molecule type" value="Genomic_DNA"/>
</dbReference>
<name>A0ACC2P4I1_9HYME</name>